<organism evidence="2 3">
    <name type="scientific">Brucella tritici</name>
    <dbReference type="NCBI Taxonomy" id="94626"/>
    <lineage>
        <taxon>Bacteria</taxon>
        <taxon>Pseudomonadati</taxon>
        <taxon>Pseudomonadota</taxon>
        <taxon>Alphaproteobacteria</taxon>
        <taxon>Hyphomicrobiales</taxon>
        <taxon>Brucellaceae</taxon>
        <taxon>Brucella/Ochrobactrum group</taxon>
        <taxon>Brucella</taxon>
    </lineage>
</organism>
<proteinExistence type="predicted"/>
<evidence type="ECO:0000313" key="2">
    <source>
        <dbReference type="EMBL" id="KAB2655175.1"/>
    </source>
</evidence>
<name>A0A7V8B0Y7_9HYPH</name>
<accession>A0A7V8B0Y7</accession>
<sequence>MKKWETDERIKESLRKIEGLTDDDIKTLFDVADATGMPITDELLPFFATMLSLRREGKNTTAAMKELLDSFQQNSTMMLELEREAKSNFIEELDARSNQELDLAKIKLEAISKEVVGETVKTFSADIQQKMATALDEARHQERDRIGIEKKAVDSENWRKDTRLLASVTAGVAGLLLLSSAVFFSVGYVNGKTNAQLTASVLADWAKLPNSQQLVDVLKNADPVTITQKCDRNGGGIVDDLETCQITIVKGRDSLRLASGTPVFDQIEVWLKTADWGWLVGLSAISTLFMRRLLRSVFRHRWVSWVLE</sequence>
<keyword evidence="1" id="KW-1133">Transmembrane helix</keyword>
<reference evidence="2 3" key="1">
    <citation type="submission" date="2019-09" db="EMBL/GenBank/DDBJ databases">
        <title>Taxonomic organization of the family Brucellaceae based on a phylogenomic approach.</title>
        <authorList>
            <person name="Leclercq S."/>
            <person name="Cloeckaert A."/>
            <person name="Zygmunt M.S."/>
        </authorList>
    </citation>
    <scope>NUCLEOTIDE SEQUENCE [LARGE SCALE GENOMIC DNA]</scope>
    <source>
        <strain evidence="2 3">TA93</strain>
    </source>
</reference>
<keyword evidence="1" id="KW-0472">Membrane</keyword>
<gene>
    <name evidence="2" type="ORF">F9K94_21730</name>
</gene>
<dbReference type="RefSeq" id="WP_151648474.1">
    <property type="nucleotide sequence ID" value="NZ_WBVY01000007.1"/>
</dbReference>
<evidence type="ECO:0000313" key="3">
    <source>
        <dbReference type="Proteomes" id="UP000460650"/>
    </source>
</evidence>
<dbReference type="AlphaFoldDB" id="A0A7V8B0Y7"/>
<dbReference type="EMBL" id="WBVY01000007">
    <property type="protein sequence ID" value="KAB2655175.1"/>
    <property type="molecule type" value="Genomic_DNA"/>
</dbReference>
<dbReference type="Proteomes" id="UP000460650">
    <property type="component" value="Unassembled WGS sequence"/>
</dbReference>
<feature type="transmembrane region" description="Helical" evidence="1">
    <location>
        <begin position="164"/>
        <end position="189"/>
    </location>
</feature>
<comment type="caution">
    <text evidence="2">The sequence shown here is derived from an EMBL/GenBank/DDBJ whole genome shotgun (WGS) entry which is preliminary data.</text>
</comment>
<protein>
    <submittedName>
        <fullName evidence="2">Uncharacterized protein</fullName>
    </submittedName>
</protein>
<keyword evidence="1" id="KW-0812">Transmembrane</keyword>
<evidence type="ECO:0000256" key="1">
    <source>
        <dbReference type="SAM" id="Phobius"/>
    </source>
</evidence>